<gene>
    <name evidence="2" type="primary">astB_1</name>
    <name evidence="2" type="ORF">NCTC12123_01398</name>
</gene>
<dbReference type="Gene3D" id="3.75.10.20">
    <property type="entry name" value="Succinylarginine dihydrolase"/>
    <property type="match status" value="1"/>
</dbReference>
<protein>
    <submittedName>
        <fullName evidence="2">Succinylarginine dihydrolase</fullName>
        <ecNumber evidence="2">3.5.3.23</ecNumber>
    </submittedName>
</protein>
<reference evidence="2 3" key="1">
    <citation type="submission" date="2018-06" db="EMBL/GenBank/DDBJ databases">
        <authorList>
            <consortium name="Pathogen Informatics"/>
            <person name="Doyle S."/>
        </authorList>
    </citation>
    <scope>NUCLEOTIDE SEQUENCE [LARGE SCALE GENOMIC DNA]</scope>
    <source>
        <strain evidence="2 3">NCTC12123</strain>
    </source>
</reference>
<keyword evidence="2" id="KW-0378">Hydrolase</keyword>
<evidence type="ECO:0000313" key="3">
    <source>
        <dbReference type="Proteomes" id="UP000255163"/>
    </source>
</evidence>
<dbReference type="InterPro" id="IPR007079">
    <property type="entry name" value="SuccinylArg_d-Hdrlase_AstB"/>
</dbReference>
<sequence length="78" mass="8269">MKAREVNFDGLVGLTHHYAGLSFGNEASTKHRFQVSNPKLAAKQGLLKMKALADAGFPQAVIPPPGTPERGSPSSARL</sequence>
<dbReference type="GO" id="GO:0006525">
    <property type="term" value="P:arginine metabolic process"/>
    <property type="evidence" value="ECO:0007669"/>
    <property type="project" value="InterPro"/>
</dbReference>
<dbReference type="GO" id="GO:0009015">
    <property type="term" value="F:N-succinylarginine dihydrolase activity"/>
    <property type="evidence" value="ECO:0007669"/>
    <property type="project" value="UniProtKB-EC"/>
</dbReference>
<dbReference type="EMBL" id="UFYI01000007">
    <property type="protein sequence ID" value="STD19586.1"/>
    <property type="molecule type" value="Genomic_DNA"/>
</dbReference>
<dbReference type="SUPFAM" id="SSF55909">
    <property type="entry name" value="Pentein"/>
    <property type="match status" value="1"/>
</dbReference>
<dbReference type="Proteomes" id="UP000255163">
    <property type="component" value="Unassembled WGS sequence"/>
</dbReference>
<proteinExistence type="predicted"/>
<name>A0A376F8K8_ENTAS</name>
<organism evidence="2 3">
    <name type="scientific">Enterobacter asburiae</name>
    <dbReference type="NCBI Taxonomy" id="61645"/>
    <lineage>
        <taxon>Bacteria</taxon>
        <taxon>Pseudomonadati</taxon>
        <taxon>Pseudomonadota</taxon>
        <taxon>Gammaproteobacteria</taxon>
        <taxon>Enterobacterales</taxon>
        <taxon>Enterobacteriaceae</taxon>
        <taxon>Enterobacter</taxon>
        <taxon>Enterobacter cloacae complex</taxon>
    </lineage>
</organism>
<dbReference type="InterPro" id="IPR037031">
    <property type="entry name" value="AstB_sf"/>
</dbReference>
<feature type="region of interest" description="Disordered" evidence="1">
    <location>
        <begin position="58"/>
        <end position="78"/>
    </location>
</feature>
<accession>A0A376F8K8</accession>
<dbReference type="EC" id="3.5.3.23" evidence="2"/>
<dbReference type="AlphaFoldDB" id="A0A376F8K8"/>
<dbReference type="Pfam" id="PF04996">
    <property type="entry name" value="AstB"/>
    <property type="match status" value="1"/>
</dbReference>
<evidence type="ECO:0000313" key="2">
    <source>
        <dbReference type="EMBL" id="STD19586.1"/>
    </source>
</evidence>
<evidence type="ECO:0000256" key="1">
    <source>
        <dbReference type="SAM" id="MobiDB-lite"/>
    </source>
</evidence>